<dbReference type="SUPFAM" id="SSF55874">
    <property type="entry name" value="ATPase domain of HSP90 chaperone/DNA topoisomerase II/histidine kinase"/>
    <property type="match status" value="1"/>
</dbReference>
<feature type="domain" description="PAS" evidence="7">
    <location>
        <begin position="399"/>
        <end position="444"/>
    </location>
</feature>
<dbReference type="PANTHER" id="PTHR43304">
    <property type="entry name" value="PHYTOCHROME-LIKE PROTEIN CPH1"/>
    <property type="match status" value="1"/>
</dbReference>
<evidence type="ECO:0000256" key="4">
    <source>
        <dbReference type="ARBA" id="ARBA00022679"/>
    </source>
</evidence>
<evidence type="ECO:0000259" key="7">
    <source>
        <dbReference type="PROSITE" id="PS50112"/>
    </source>
</evidence>
<dbReference type="PROSITE" id="PS50109">
    <property type="entry name" value="HIS_KIN"/>
    <property type="match status" value="1"/>
</dbReference>
<dbReference type="PROSITE" id="PS50112">
    <property type="entry name" value="PAS"/>
    <property type="match status" value="3"/>
</dbReference>
<feature type="domain" description="Histidine kinase" evidence="6">
    <location>
        <begin position="558"/>
        <end position="771"/>
    </location>
</feature>
<dbReference type="Gene3D" id="3.30.450.20">
    <property type="entry name" value="PAS domain"/>
    <property type="match status" value="4"/>
</dbReference>
<evidence type="ECO:0000256" key="5">
    <source>
        <dbReference type="ARBA" id="ARBA00022777"/>
    </source>
</evidence>
<comment type="catalytic activity">
    <reaction evidence="1">
        <text>ATP + protein L-histidine = ADP + protein N-phospho-L-histidine.</text>
        <dbReference type="EC" id="2.7.13.3"/>
    </reaction>
</comment>
<dbReference type="InterPro" id="IPR035965">
    <property type="entry name" value="PAS-like_dom_sf"/>
</dbReference>
<dbReference type="RefSeq" id="WP_100339526.1">
    <property type="nucleotide sequence ID" value="NZ_PGFJ01000001.1"/>
</dbReference>
<dbReference type="AlphaFoldDB" id="A0A2H9VR00"/>
<keyword evidence="10" id="KW-1185">Reference proteome</keyword>
<dbReference type="EC" id="2.7.13.3" evidence="2"/>
<feature type="domain" description="PAC" evidence="8">
    <location>
        <begin position="91"/>
        <end position="144"/>
    </location>
</feature>
<reference evidence="9 10" key="1">
    <citation type="submission" date="2017-11" db="EMBL/GenBank/DDBJ databases">
        <title>Genomic Encyclopedia of Archaeal and Bacterial Type Strains, Phase II (KMG-II): From Individual Species to Whole Genera.</title>
        <authorList>
            <person name="Goeker M."/>
        </authorList>
    </citation>
    <scope>NUCLEOTIDE SEQUENCE [LARGE SCALE GENOMIC DNA]</scope>
    <source>
        <strain evidence="9 10">DSM 28175</strain>
    </source>
</reference>
<dbReference type="InterPro" id="IPR005467">
    <property type="entry name" value="His_kinase_dom"/>
</dbReference>
<protein>
    <recommendedName>
        <fullName evidence="2">histidine kinase</fullName>
        <ecNumber evidence="2">2.7.13.3</ecNumber>
    </recommendedName>
</protein>
<keyword evidence="5" id="KW-0418">Kinase</keyword>
<comment type="caution">
    <text evidence="9">The sequence shown here is derived from an EMBL/GenBank/DDBJ whole genome shotgun (WGS) entry which is preliminary data.</text>
</comment>
<sequence>MTLIHADANSFENQLQRFKKIIDSAGLGTWEYNLQTGQLIYNSHWAATLGYTLDEISPPTQQFWLSVLHPDDEPRVSKHMRAHLDGEVDYYELEVRYRHKNGSWVWVIDKGSIATFTSDGQPEWIMGSIRDITERKNNELLLIHYKDLLQTTKEVAQIGTWEIDLVNRKVHWSAIAKKIFEVGPDYVPLCENLIEFHPEGHSRQLIRAKLDNLIANAEAFDVELQVLTAANNNKWVRIVAAPVIENHKCVRIYGLVQDIDEKAVTLNRLALEEEQFRLTFEFAPNGVALVSPEGRWLRINKNFCQLLGYSEDELRVTDFQHLTHPDDLQADLALVASVLRGERDGFTMEKRYIHKNGNIIYALLAVALVKSKNGDPLYFISQVNDITQLKTLEFALKESVDKMKSIQNASTRVGVVETDLNGLIRVFNTGAENLLGYTSQEVVDLHSPLLFHNKTEIAERKSHLAQLYSRPIIGLEALVINLKTNAFETQEWNLVRKDGSEFAVQTTVTPVKNADNDVVGYLFIFFDITLLKDAEQEVKTLLDVTREQNNRLLNFAHIVSHNLRSHSGNIGMVLELMQEETPESTQNEFYPLLQKASNNLTDTIAHLNEIVLMSTGVEKSMVFLNLAEYVDRALLNIQAIILENNAVVKNEVEKEVFVRAVPAYLESIILNLLTNALKYKSPFRSPIINISAIADDTHVSIVVKDNGSGIDLKLHGNKLFGMYKTFHGNRDARGIGLFITKNQVEAMGGSIEVASKINVGTVFTIYLQKQK</sequence>
<dbReference type="EMBL" id="PGFJ01000001">
    <property type="protein sequence ID" value="PJJ83245.1"/>
    <property type="molecule type" value="Genomic_DNA"/>
</dbReference>
<dbReference type="SMART" id="SM00091">
    <property type="entry name" value="PAS"/>
    <property type="match status" value="3"/>
</dbReference>
<dbReference type="OrthoDB" id="1522284at2"/>
<feature type="domain" description="PAC" evidence="8">
    <location>
        <begin position="488"/>
        <end position="540"/>
    </location>
</feature>
<evidence type="ECO:0000259" key="8">
    <source>
        <dbReference type="PROSITE" id="PS50113"/>
    </source>
</evidence>
<dbReference type="InterPro" id="IPR003594">
    <property type="entry name" value="HATPase_dom"/>
</dbReference>
<evidence type="ECO:0000313" key="9">
    <source>
        <dbReference type="EMBL" id="PJJ83245.1"/>
    </source>
</evidence>
<dbReference type="SUPFAM" id="SSF55785">
    <property type="entry name" value="PYP-like sensor domain (PAS domain)"/>
    <property type="match status" value="4"/>
</dbReference>
<dbReference type="InterPro" id="IPR001610">
    <property type="entry name" value="PAC"/>
</dbReference>
<dbReference type="InterPro" id="IPR000700">
    <property type="entry name" value="PAS-assoc_C"/>
</dbReference>
<organism evidence="9 10">
    <name type="scientific">Mucilaginibacter auburnensis</name>
    <dbReference type="NCBI Taxonomy" id="1457233"/>
    <lineage>
        <taxon>Bacteria</taxon>
        <taxon>Pseudomonadati</taxon>
        <taxon>Bacteroidota</taxon>
        <taxon>Sphingobacteriia</taxon>
        <taxon>Sphingobacteriales</taxon>
        <taxon>Sphingobacteriaceae</taxon>
        <taxon>Mucilaginibacter</taxon>
    </lineage>
</organism>
<dbReference type="Pfam" id="PF08447">
    <property type="entry name" value="PAS_3"/>
    <property type="match status" value="2"/>
</dbReference>
<evidence type="ECO:0000256" key="2">
    <source>
        <dbReference type="ARBA" id="ARBA00012438"/>
    </source>
</evidence>
<proteinExistence type="predicted"/>
<feature type="domain" description="PAS" evidence="7">
    <location>
        <begin position="272"/>
        <end position="342"/>
    </location>
</feature>
<dbReference type="InterPro" id="IPR036890">
    <property type="entry name" value="HATPase_C_sf"/>
</dbReference>
<dbReference type="SMART" id="SM00086">
    <property type="entry name" value="PAC"/>
    <property type="match status" value="4"/>
</dbReference>
<dbReference type="GO" id="GO:0004673">
    <property type="term" value="F:protein histidine kinase activity"/>
    <property type="evidence" value="ECO:0007669"/>
    <property type="project" value="UniProtKB-EC"/>
</dbReference>
<dbReference type="Pfam" id="PF02518">
    <property type="entry name" value="HATPase_c"/>
    <property type="match status" value="1"/>
</dbReference>
<evidence type="ECO:0000256" key="1">
    <source>
        <dbReference type="ARBA" id="ARBA00000085"/>
    </source>
</evidence>
<dbReference type="PANTHER" id="PTHR43304:SF1">
    <property type="entry name" value="PAC DOMAIN-CONTAINING PROTEIN"/>
    <property type="match status" value="1"/>
</dbReference>
<gene>
    <name evidence="9" type="ORF">CLV57_0224</name>
</gene>
<dbReference type="NCBIfam" id="TIGR00229">
    <property type="entry name" value="sensory_box"/>
    <property type="match status" value="3"/>
</dbReference>
<dbReference type="InterPro" id="IPR004358">
    <property type="entry name" value="Sig_transdc_His_kin-like_C"/>
</dbReference>
<feature type="domain" description="PAS" evidence="7">
    <location>
        <begin position="14"/>
        <end position="87"/>
    </location>
</feature>
<dbReference type="PRINTS" id="PR00344">
    <property type="entry name" value="BCTRLSENSOR"/>
</dbReference>
<dbReference type="Gene3D" id="3.30.565.10">
    <property type="entry name" value="Histidine kinase-like ATPase, C-terminal domain"/>
    <property type="match status" value="1"/>
</dbReference>
<evidence type="ECO:0000313" key="10">
    <source>
        <dbReference type="Proteomes" id="UP000242687"/>
    </source>
</evidence>
<dbReference type="InterPro" id="IPR000014">
    <property type="entry name" value="PAS"/>
</dbReference>
<dbReference type="PROSITE" id="PS50113">
    <property type="entry name" value="PAC"/>
    <property type="match status" value="3"/>
</dbReference>
<feature type="domain" description="PAC" evidence="8">
    <location>
        <begin position="346"/>
        <end position="398"/>
    </location>
</feature>
<dbReference type="SMART" id="SM00387">
    <property type="entry name" value="HATPase_c"/>
    <property type="match status" value="1"/>
</dbReference>
<dbReference type="InterPro" id="IPR052162">
    <property type="entry name" value="Sensor_kinase/Photoreceptor"/>
</dbReference>
<evidence type="ECO:0000259" key="6">
    <source>
        <dbReference type="PROSITE" id="PS50109"/>
    </source>
</evidence>
<dbReference type="InterPro" id="IPR013655">
    <property type="entry name" value="PAS_fold_3"/>
</dbReference>
<keyword evidence="3" id="KW-0597">Phosphoprotein</keyword>
<name>A0A2H9VR00_9SPHI</name>
<evidence type="ECO:0000256" key="3">
    <source>
        <dbReference type="ARBA" id="ARBA00022553"/>
    </source>
</evidence>
<dbReference type="Proteomes" id="UP000242687">
    <property type="component" value="Unassembled WGS sequence"/>
</dbReference>
<dbReference type="Pfam" id="PF13426">
    <property type="entry name" value="PAS_9"/>
    <property type="match status" value="1"/>
</dbReference>
<keyword evidence="4" id="KW-0808">Transferase</keyword>
<accession>A0A2H9VR00</accession>
<dbReference type="CDD" id="cd00130">
    <property type="entry name" value="PAS"/>
    <property type="match status" value="3"/>
</dbReference>